<feature type="transmembrane region" description="Helical" evidence="9">
    <location>
        <begin position="136"/>
        <end position="152"/>
    </location>
</feature>
<dbReference type="AlphaFoldDB" id="A0A1E5PLC4"/>
<gene>
    <name evidence="11" type="ORF">BGK67_02465</name>
</gene>
<feature type="domain" description="Glycosyltransferase RgtA/B/C/D-like" evidence="10">
    <location>
        <begin position="95"/>
        <end position="245"/>
    </location>
</feature>
<dbReference type="InterPro" id="IPR038731">
    <property type="entry name" value="RgtA/B/C-like"/>
</dbReference>
<evidence type="ECO:0000259" key="10">
    <source>
        <dbReference type="Pfam" id="PF13231"/>
    </source>
</evidence>
<keyword evidence="5 9" id="KW-0812">Transmembrane</keyword>
<feature type="region of interest" description="Disordered" evidence="8">
    <location>
        <begin position="1"/>
        <end position="28"/>
    </location>
</feature>
<keyword evidence="12" id="KW-1185">Reference proteome</keyword>
<name>A0A1E5PLC4_9ACTN</name>
<protein>
    <recommendedName>
        <fullName evidence="10">Glycosyltransferase RgtA/B/C/D-like domain-containing protein</fullName>
    </recommendedName>
</protein>
<organism evidence="11 12">
    <name type="scientific">Streptomyces subrutilus</name>
    <dbReference type="NCBI Taxonomy" id="36818"/>
    <lineage>
        <taxon>Bacteria</taxon>
        <taxon>Bacillati</taxon>
        <taxon>Actinomycetota</taxon>
        <taxon>Actinomycetes</taxon>
        <taxon>Kitasatosporales</taxon>
        <taxon>Streptomycetaceae</taxon>
        <taxon>Streptomyces</taxon>
    </lineage>
</organism>
<sequence>MIDECDSRGAIGPAAARPRGLPVSPDPGAGRVRGSARFDPLGAALLTFAVACAGSGTVQLWRDELASWSAALRSPDELLAMLGNVDAGSGAYYLLLHGWVSLFGDSPAMLRMPSALAMGGAAAFVVLTARTLFDRRAALFAGVLFAAIPAVSRFGQEARAYAFVTLAVAAATWFLVRALHRPTALRWLPYGVAVTCAGLFHIVSLIVLLPHALIVLGRWWDARSWRLPTGYALAVLASLLPLLPLMVVARGQVGRQIGWLHPPHFRDLAGLWSTLSLSVPVSYALLAAAALPLAWPRGRRPAAELALVAALPVPAAWLISQTGPSYFLDRYLLFTLPAWAVLAAAGLGALRPRPLGVVGLVLLMALGVGDQRRLRTEHAKGPGDGKRAAAFIAAGYEPGDGLAPVGGRSERLFMFGPMVEYYLPEHVKPRDVFAERSAVAAHDLFPTECGRPARCLDGVRRVWVVTWSGTSNPYHGFPPDQEKALRDHYEVVGTTTAGTLQVTLVERTR</sequence>
<evidence type="ECO:0000313" key="11">
    <source>
        <dbReference type="EMBL" id="OEJ30366.1"/>
    </source>
</evidence>
<evidence type="ECO:0000256" key="4">
    <source>
        <dbReference type="ARBA" id="ARBA00022679"/>
    </source>
</evidence>
<feature type="transmembrane region" description="Helical" evidence="9">
    <location>
        <begin position="41"/>
        <end position="61"/>
    </location>
</feature>
<keyword evidence="4" id="KW-0808">Transferase</keyword>
<evidence type="ECO:0000256" key="9">
    <source>
        <dbReference type="SAM" id="Phobius"/>
    </source>
</evidence>
<reference evidence="11 12" key="1">
    <citation type="submission" date="2016-08" db="EMBL/GenBank/DDBJ databases">
        <title>The complete genome of Streptomyces subrutilus 10-1-1.</title>
        <authorList>
            <person name="Chen X."/>
        </authorList>
    </citation>
    <scope>NUCLEOTIDE SEQUENCE [LARGE SCALE GENOMIC DNA]</scope>
    <source>
        <strain evidence="11 12">10-1-1</strain>
    </source>
</reference>
<keyword evidence="3" id="KW-0328">Glycosyltransferase</keyword>
<dbReference type="GO" id="GO:0016763">
    <property type="term" value="F:pentosyltransferase activity"/>
    <property type="evidence" value="ECO:0007669"/>
    <property type="project" value="TreeGrafter"/>
</dbReference>
<feature type="transmembrane region" description="Helical" evidence="9">
    <location>
        <begin position="108"/>
        <end position="129"/>
    </location>
</feature>
<feature type="transmembrane region" description="Helical" evidence="9">
    <location>
        <begin position="331"/>
        <end position="348"/>
    </location>
</feature>
<dbReference type="Proteomes" id="UP000095705">
    <property type="component" value="Unassembled WGS sequence"/>
</dbReference>
<feature type="transmembrane region" description="Helical" evidence="9">
    <location>
        <begin position="301"/>
        <end position="319"/>
    </location>
</feature>
<evidence type="ECO:0000313" key="12">
    <source>
        <dbReference type="Proteomes" id="UP000095705"/>
    </source>
</evidence>
<feature type="transmembrane region" description="Helical" evidence="9">
    <location>
        <begin position="229"/>
        <end position="249"/>
    </location>
</feature>
<feature type="transmembrane region" description="Helical" evidence="9">
    <location>
        <begin position="270"/>
        <end position="295"/>
    </location>
</feature>
<comment type="subcellular location">
    <subcellularLocation>
        <location evidence="1">Cell membrane</location>
        <topology evidence="1">Multi-pass membrane protein</topology>
    </subcellularLocation>
</comment>
<evidence type="ECO:0000256" key="1">
    <source>
        <dbReference type="ARBA" id="ARBA00004651"/>
    </source>
</evidence>
<dbReference type="PANTHER" id="PTHR33908">
    <property type="entry name" value="MANNOSYLTRANSFERASE YKCB-RELATED"/>
    <property type="match status" value="1"/>
</dbReference>
<feature type="transmembrane region" description="Helical" evidence="9">
    <location>
        <begin position="188"/>
        <end position="209"/>
    </location>
</feature>
<dbReference type="GO" id="GO:0009103">
    <property type="term" value="P:lipopolysaccharide biosynthetic process"/>
    <property type="evidence" value="ECO:0007669"/>
    <property type="project" value="UniProtKB-ARBA"/>
</dbReference>
<accession>A0A1E5PLC4</accession>
<dbReference type="RefSeq" id="WP_069918510.1">
    <property type="nucleotide sequence ID" value="NZ_MEHK01000001.1"/>
</dbReference>
<dbReference type="GO" id="GO:0005886">
    <property type="term" value="C:plasma membrane"/>
    <property type="evidence" value="ECO:0007669"/>
    <property type="project" value="UniProtKB-SubCell"/>
</dbReference>
<evidence type="ECO:0000256" key="7">
    <source>
        <dbReference type="ARBA" id="ARBA00023136"/>
    </source>
</evidence>
<feature type="transmembrane region" description="Helical" evidence="9">
    <location>
        <begin position="158"/>
        <end position="176"/>
    </location>
</feature>
<evidence type="ECO:0000256" key="5">
    <source>
        <dbReference type="ARBA" id="ARBA00022692"/>
    </source>
</evidence>
<feature type="compositionally biased region" description="Low complexity" evidence="8">
    <location>
        <begin position="8"/>
        <end position="22"/>
    </location>
</feature>
<evidence type="ECO:0000256" key="3">
    <source>
        <dbReference type="ARBA" id="ARBA00022676"/>
    </source>
</evidence>
<comment type="caution">
    <text evidence="11">The sequence shown here is derived from an EMBL/GenBank/DDBJ whole genome shotgun (WGS) entry which is preliminary data.</text>
</comment>
<evidence type="ECO:0000256" key="8">
    <source>
        <dbReference type="SAM" id="MobiDB-lite"/>
    </source>
</evidence>
<evidence type="ECO:0000256" key="2">
    <source>
        <dbReference type="ARBA" id="ARBA00022475"/>
    </source>
</evidence>
<keyword evidence="6 9" id="KW-1133">Transmembrane helix</keyword>
<keyword evidence="7 9" id="KW-0472">Membrane</keyword>
<dbReference type="STRING" id="36818.BGK67_02465"/>
<proteinExistence type="predicted"/>
<dbReference type="PANTHER" id="PTHR33908:SF11">
    <property type="entry name" value="MEMBRANE PROTEIN"/>
    <property type="match status" value="1"/>
</dbReference>
<evidence type="ECO:0000256" key="6">
    <source>
        <dbReference type="ARBA" id="ARBA00022989"/>
    </source>
</evidence>
<dbReference type="Pfam" id="PF13231">
    <property type="entry name" value="PMT_2"/>
    <property type="match status" value="1"/>
</dbReference>
<dbReference type="InterPro" id="IPR050297">
    <property type="entry name" value="LipidA_mod_glycosyltrf_83"/>
</dbReference>
<keyword evidence="2" id="KW-1003">Cell membrane</keyword>
<dbReference type="EMBL" id="MEHK01000001">
    <property type="protein sequence ID" value="OEJ30366.1"/>
    <property type="molecule type" value="Genomic_DNA"/>
</dbReference>
<dbReference type="OrthoDB" id="5318634at2"/>